<dbReference type="GO" id="GO:0015074">
    <property type="term" value="P:DNA integration"/>
    <property type="evidence" value="ECO:0007669"/>
    <property type="project" value="InterPro"/>
</dbReference>
<dbReference type="EMBL" id="KQ977667">
    <property type="protein sequence ID" value="KYN00648.1"/>
    <property type="molecule type" value="Genomic_DNA"/>
</dbReference>
<feature type="non-terminal residue" evidence="2">
    <location>
        <position position="1"/>
    </location>
</feature>
<gene>
    <name evidence="2" type="ORF">ALC62_08571</name>
</gene>
<dbReference type="InterPro" id="IPR036397">
    <property type="entry name" value="RNaseH_sf"/>
</dbReference>
<dbReference type="PROSITE" id="PS50994">
    <property type="entry name" value="INTEGRASE"/>
    <property type="match status" value="1"/>
</dbReference>
<dbReference type="SUPFAM" id="SSF53098">
    <property type="entry name" value="Ribonuclease H-like"/>
    <property type="match status" value="1"/>
</dbReference>
<name>A0A151IGU0_9HYME</name>
<dbReference type="STRING" id="456900.A0A151IGU0"/>
<proteinExistence type="predicted"/>
<evidence type="ECO:0000259" key="1">
    <source>
        <dbReference type="PROSITE" id="PS50994"/>
    </source>
</evidence>
<dbReference type="InterPro" id="IPR012337">
    <property type="entry name" value="RNaseH-like_sf"/>
</dbReference>
<evidence type="ECO:0000313" key="2">
    <source>
        <dbReference type="EMBL" id="KYN00648.1"/>
    </source>
</evidence>
<evidence type="ECO:0000313" key="3">
    <source>
        <dbReference type="Proteomes" id="UP000078542"/>
    </source>
</evidence>
<dbReference type="PANTHER" id="PTHR47331">
    <property type="entry name" value="PHD-TYPE DOMAIN-CONTAINING PROTEIN"/>
    <property type="match status" value="1"/>
</dbReference>
<dbReference type="InterPro" id="IPR040676">
    <property type="entry name" value="DUF5641"/>
</dbReference>
<dbReference type="InterPro" id="IPR041588">
    <property type="entry name" value="Integrase_H2C2"/>
</dbReference>
<sequence>WLQSSSRTWSTFVSNRVGDIQQLTTIQDWHHVSSQDNPADLLSRGISPAALPHAHLWWSGPAWLKLDKGQWPPYFDIFERFSSFMKLVRIAAYIFRFFNKLKQRIKPDQELQSANNKTLVITPDETDHAIKILLKIVQRLHFPKELDSLSRQQNLNKNSPIVRLNPFIDAAGILRVGGRLKLSHLPYNAKYPALLPGNHPFSRLIIIHEHEKHFHAGPHATLSAVRQNYWLIAARDVVRQITRKCIVCFRSSPKMASTLMGNLPESRITIPERPFENCGVDYAGPLYYKEGLRKTSKLLKCYIAIFVCFASTAVHIELATDLSTKAFLNVLKRFISRRGCPTIIHSDNGLNFKGAQRELNELAALFKNQESHQQIINYVSSKGIRWRFIPPRAPHHGGLWEAAVKGAKRHLYRVTREAHLRYEELETLVIQIEAILNSRPLTPVSSDVADLTPLTPGHFVIGAPLTSYPEPSLERIPITRLSRWQRVEQIRQHFWQRWSKEYLHYCQQRNKWTIKENPLHVGQMVLLREDSASPLSWPLARIVELHPGNDNIVRTVTIRTSSGIYKRPITRLCVLPFDSN</sequence>
<protein>
    <recommendedName>
        <fullName evidence="1">Integrase catalytic domain-containing protein</fullName>
    </recommendedName>
</protein>
<dbReference type="GO" id="GO:0003676">
    <property type="term" value="F:nucleic acid binding"/>
    <property type="evidence" value="ECO:0007669"/>
    <property type="project" value="InterPro"/>
</dbReference>
<dbReference type="InterPro" id="IPR001584">
    <property type="entry name" value="Integrase_cat-core"/>
</dbReference>
<keyword evidence="3" id="KW-1185">Reference proteome</keyword>
<dbReference type="Pfam" id="PF18701">
    <property type="entry name" value="DUF5641"/>
    <property type="match status" value="1"/>
</dbReference>
<dbReference type="Gene3D" id="3.30.420.10">
    <property type="entry name" value="Ribonuclease H-like superfamily/Ribonuclease H"/>
    <property type="match status" value="1"/>
</dbReference>
<reference evidence="2 3" key="1">
    <citation type="submission" date="2016-03" db="EMBL/GenBank/DDBJ databases">
        <title>Cyphomyrmex costatus WGS genome.</title>
        <authorList>
            <person name="Nygaard S."/>
            <person name="Hu H."/>
            <person name="Boomsma J."/>
            <person name="Zhang G."/>
        </authorList>
    </citation>
    <scope>NUCLEOTIDE SEQUENCE [LARGE SCALE GENOMIC DNA]</scope>
    <source>
        <strain evidence="2">MS0001</strain>
        <tissue evidence="2">Whole body</tissue>
    </source>
</reference>
<dbReference type="AlphaFoldDB" id="A0A151IGU0"/>
<accession>A0A151IGU0</accession>
<feature type="domain" description="Integrase catalytic" evidence="1">
    <location>
        <begin position="270"/>
        <end position="464"/>
    </location>
</feature>
<dbReference type="Pfam" id="PF17921">
    <property type="entry name" value="Integrase_H2C2"/>
    <property type="match status" value="1"/>
</dbReference>
<dbReference type="Proteomes" id="UP000078542">
    <property type="component" value="Unassembled WGS sequence"/>
</dbReference>
<organism evidence="2 3">
    <name type="scientific">Cyphomyrmex costatus</name>
    <dbReference type="NCBI Taxonomy" id="456900"/>
    <lineage>
        <taxon>Eukaryota</taxon>
        <taxon>Metazoa</taxon>
        <taxon>Ecdysozoa</taxon>
        <taxon>Arthropoda</taxon>
        <taxon>Hexapoda</taxon>
        <taxon>Insecta</taxon>
        <taxon>Pterygota</taxon>
        <taxon>Neoptera</taxon>
        <taxon>Endopterygota</taxon>
        <taxon>Hymenoptera</taxon>
        <taxon>Apocrita</taxon>
        <taxon>Aculeata</taxon>
        <taxon>Formicoidea</taxon>
        <taxon>Formicidae</taxon>
        <taxon>Myrmicinae</taxon>
        <taxon>Cyphomyrmex</taxon>
    </lineage>
</organism>